<dbReference type="RefSeq" id="WP_148603645.1">
    <property type="nucleotide sequence ID" value="NZ_RXYB01000010.1"/>
</dbReference>
<gene>
    <name evidence="1" type="ORF">GH807_13275</name>
</gene>
<evidence type="ECO:0000313" key="1">
    <source>
        <dbReference type="EMBL" id="MBC3798014.1"/>
    </source>
</evidence>
<dbReference type="Proteomes" id="UP000653358">
    <property type="component" value="Unassembled WGS sequence"/>
</dbReference>
<accession>A0ABR6WNJ1</accession>
<comment type="caution">
    <text evidence="1">The sequence shown here is derived from an EMBL/GenBank/DDBJ whole genome shotgun (WGS) entry which is preliminary data.</text>
</comment>
<keyword evidence="2" id="KW-1185">Reference proteome</keyword>
<dbReference type="EMBL" id="WJBB01000019">
    <property type="protein sequence ID" value="MBC3798014.1"/>
    <property type="molecule type" value="Genomic_DNA"/>
</dbReference>
<evidence type="ECO:0000313" key="2">
    <source>
        <dbReference type="Proteomes" id="UP000653358"/>
    </source>
</evidence>
<protein>
    <submittedName>
        <fullName evidence="1">Uncharacterized protein</fullName>
    </submittedName>
</protein>
<sequence length="102" mass="11074">MAIFNTTYLTGIRTKITNDVASAKFKVGETLYKASIQTKSVADDTITIVLECSGMPSGNQTITEIFLYDSNGAIIASKVESVLKAANQACVFFKFKIPIKEV</sequence>
<name>A0ABR6WNJ1_9FIRM</name>
<organism evidence="1 2">
    <name type="scientific">Acetobacterium tundrae</name>
    <dbReference type="NCBI Taxonomy" id="132932"/>
    <lineage>
        <taxon>Bacteria</taxon>
        <taxon>Bacillati</taxon>
        <taxon>Bacillota</taxon>
        <taxon>Clostridia</taxon>
        <taxon>Eubacteriales</taxon>
        <taxon>Eubacteriaceae</taxon>
        <taxon>Acetobacterium</taxon>
    </lineage>
</organism>
<reference evidence="1 2" key="1">
    <citation type="journal article" date="2020" name="mSystems">
        <title>Defining Genomic and Predicted Metabolic Features of the Acetobacterium Genus.</title>
        <authorList>
            <person name="Ross D.E."/>
            <person name="Marshall C.W."/>
            <person name="Gulliver D."/>
            <person name="May H.D."/>
            <person name="Norman R.S."/>
        </authorList>
    </citation>
    <scope>NUCLEOTIDE SEQUENCE [LARGE SCALE GENOMIC DNA]</scope>
    <source>
        <strain evidence="1 2">DSM 9173</strain>
    </source>
</reference>
<proteinExistence type="predicted"/>